<accession>A0AAC9JES8</accession>
<feature type="chain" id="PRO_5042263960" description="Ankyrin" evidence="1">
    <location>
        <begin position="25"/>
        <end position="422"/>
    </location>
</feature>
<name>A0AAC9JES8_9ALTE</name>
<proteinExistence type="predicted"/>
<keyword evidence="2" id="KW-0614">Plasmid</keyword>
<evidence type="ECO:0008006" key="4">
    <source>
        <dbReference type="Google" id="ProtNLM"/>
    </source>
</evidence>
<reference evidence="2 3" key="1">
    <citation type="submission" date="2016-11" db="EMBL/GenBank/DDBJ databases">
        <title>Networking in microbes: conjugative elements and plasmids in the genus Alteromonas.</title>
        <authorList>
            <person name="Lopez-Perez M."/>
            <person name="Ramon-Marco N."/>
            <person name="Rodriguez-Valera F."/>
        </authorList>
    </citation>
    <scope>NUCLEOTIDE SEQUENCE [LARGE SCALE GENOMIC DNA]</scope>
    <source>
        <strain evidence="2 3">CP48</strain>
        <plasmid evidence="3">pamcp48-600</plasmid>
    </source>
</reference>
<geneLocation type="plasmid" evidence="3">
    <name>pamcp48-600</name>
</geneLocation>
<gene>
    <name evidence="2" type="ORF">BM524_21510</name>
</gene>
<organism evidence="2 3">
    <name type="scientific">Alteromonas mediterranea</name>
    <dbReference type="NCBI Taxonomy" id="314275"/>
    <lineage>
        <taxon>Bacteria</taxon>
        <taxon>Pseudomonadati</taxon>
        <taxon>Pseudomonadota</taxon>
        <taxon>Gammaproteobacteria</taxon>
        <taxon>Alteromonadales</taxon>
        <taxon>Alteromonadaceae</taxon>
        <taxon>Alteromonas/Salinimonas group</taxon>
        <taxon>Alteromonas</taxon>
    </lineage>
</organism>
<evidence type="ECO:0000256" key="1">
    <source>
        <dbReference type="SAM" id="SignalP"/>
    </source>
</evidence>
<dbReference type="AlphaFoldDB" id="A0AAC9JES8"/>
<dbReference type="InterPro" id="IPR036770">
    <property type="entry name" value="Ankyrin_rpt-contain_sf"/>
</dbReference>
<evidence type="ECO:0000313" key="3">
    <source>
        <dbReference type="Proteomes" id="UP000182101"/>
    </source>
</evidence>
<dbReference type="SUPFAM" id="SSF48403">
    <property type="entry name" value="Ankyrin repeat"/>
    <property type="match status" value="1"/>
</dbReference>
<dbReference type="Proteomes" id="UP000182101">
    <property type="component" value="Plasmid pAMCP48-600"/>
</dbReference>
<evidence type="ECO:0000313" key="2">
    <source>
        <dbReference type="EMBL" id="APD92483.1"/>
    </source>
</evidence>
<keyword evidence="1" id="KW-0732">Signal</keyword>
<dbReference type="Gene3D" id="1.25.40.20">
    <property type="entry name" value="Ankyrin repeat-containing domain"/>
    <property type="match status" value="2"/>
</dbReference>
<feature type="signal peptide" evidence="1">
    <location>
        <begin position="1"/>
        <end position="24"/>
    </location>
</feature>
<sequence length="422" mass="46877">MKKPRIALAATLIVSMLLPMTSFGQESRAELVSPMNIAIQKNVSSLMVERIFQEQSEKEIFLGLDGLIKNFGPWITLEDNGEVHRMYITSYLLQTGREEAAAWLVNNGLVESWMTYSFGNGVANDFVIAVSTGSLTFLEAIFEDAPEFLNTPIIVNLEGQKALPLAIIASDSFSERSDYENIIFLMLKHGANPHKKMDTGLSPMIVASSSNNTDFISITQTFLDGQLSSPKGMFENTPLSSEERLEMQAIADAWIEKSGKERQQYNYSKLYNLWVQMIMKGYNIPADLMFDELSSRSQFDINQKSKGGVSPLMAVALSSPYGGNVEYGKLLIERGADPKSLLEIDMEGDKINVNLIQLALRKDNYKVVALFIVNNVGFATLPDNENSLILAQAIEQKAYKSASVIKEALNDYLKRSGIADTE</sequence>
<dbReference type="EMBL" id="CP018025">
    <property type="protein sequence ID" value="APD92483.1"/>
    <property type="molecule type" value="Genomic_DNA"/>
</dbReference>
<protein>
    <recommendedName>
        <fullName evidence="4">Ankyrin</fullName>
    </recommendedName>
</protein>
<dbReference type="RefSeq" id="WP_071961108.1">
    <property type="nucleotide sequence ID" value="NZ_CP018025.1"/>
</dbReference>